<organism evidence="10 11">
    <name type="scientific">Rhodococcus jostii (strain RHA1)</name>
    <dbReference type="NCBI Taxonomy" id="101510"/>
    <lineage>
        <taxon>Bacteria</taxon>
        <taxon>Bacillati</taxon>
        <taxon>Actinomycetota</taxon>
        <taxon>Actinomycetes</taxon>
        <taxon>Mycobacteriales</taxon>
        <taxon>Nocardiaceae</taxon>
        <taxon>Rhodococcus</taxon>
    </lineage>
</organism>
<evidence type="ECO:0000256" key="7">
    <source>
        <dbReference type="PROSITE-ProRule" id="PRU10141"/>
    </source>
</evidence>
<dbReference type="CDD" id="cd14014">
    <property type="entry name" value="STKc_PknB_like"/>
    <property type="match status" value="1"/>
</dbReference>
<name>Q0S179_RHOJR</name>
<dbReference type="InterPro" id="IPR000719">
    <property type="entry name" value="Prot_kinase_dom"/>
</dbReference>
<evidence type="ECO:0000256" key="3">
    <source>
        <dbReference type="ARBA" id="ARBA00022679"/>
    </source>
</evidence>
<dbReference type="Proteomes" id="UP000008710">
    <property type="component" value="Chromosome"/>
</dbReference>
<dbReference type="SMART" id="SM00220">
    <property type="entry name" value="S_TKc"/>
    <property type="match status" value="1"/>
</dbReference>
<gene>
    <name evidence="10" type="ordered locus">RHA1_ro06941</name>
</gene>
<evidence type="ECO:0000256" key="8">
    <source>
        <dbReference type="SAM" id="MobiDB-lite"/>
    </source>
</evidence>
<dbReference type="EMBL" id="CP000431">
    <property type="protein sequence ID" value="ABG98707.1"/>
    <property type="molecule type" value="Genomic_DNA"/>
</dbReference>
<dbReference type="PROSITE" id="PS00107">
    <property type="entry name" value="PROTEIN_KINASE_ATP"/>
    <property type="match status" value="1"/>
</dbReference>
<keyword evidence="3 10" id="KW-0808">Transferase</keyword>
<dbReference type="EC" id="2.7.11.1" evidence="1"/>
<evidence type="ECO:0000313" key="11">
    <source>
        <dbReference type="Proteomes" id="UP000008710"/>
    </source>
</evidence>
<dbReference type="PROSITE" id="PS50011">
    <property type="entry name" value="PROTEIN_KINASE_DOM"/>
    <property type="match status" value="1"/>
</dbReference>
<evidence type="ECO:0000256" key="5">
    <source>
        <dbReference type="ARBA" id="ARBA00022777"/>
    </source>
</evidence>
<feature type="domain" description="Protein kinase" evidence="9">
    <location>
        <begin position="14"/>
        <end position="279"/>
    </location>
</feature>
<keyword evidence="5 10" id="KW-0418">Kinase</keyword>
<feature type="region of interest" description="Disordered" evidence="8">
    <location>
        <begin position="276"/>
        <end position="326"/>
    </location>
</feature>
<dbReference type="Gene3D" id="3.40.50.300">
    <property type="entry name" value="P-loop containing nucleotide triphosphate hydrolases"/>
    <property type="match status" value="1"/>
</dbReference>
<accession>Q0S179</accession>
<dbReference type="InterPro" id="IPR027417">
    <property type="entry name" value="P-loop_NTPase"/>
</dbReference>
<keyword evidence="2 10" id="KW-0723">Serine/threonine-protein kinase</keyword>
<dbReference type="InterPro" id="IPR017441">
    <property type="entry name" value="Protein_kinase_ATP_BS"/>
</dbReference>
<dbReference type="InterPro" id="IPR011009">
    <property type="entry name" value="Kinase-like_dom_sf"/>
</dbReference>
<dbReference type="PANTHER" id="PTHR43289">
    <property type="entry name" value="MITOGEN-ACTIVATED PROTEIN KINASE KINASE KINASE 20-RELATED"/>
    <property type="match status" value="1"/>
</dbReference>
<keyword evidence="4 7" id="KW-0547">Nucleotide-binding</keyword>
<dbReference type="SUPFAM" id="SSF52540">
    <property type="entry name" value="P-loop containing nucleoside triphosphate hydrolases"/>
    <property type="match status" value="1"/>
</dbReference>
<reference evidence="11" key="1">
    <citation type="journal article" date="2006" name="Proc. Natl. Acad. Sci. U.S.A.">
        <title>The complete genome of Rhodococcus sp. RHA1 provides insights into a catabolic powerhouse.</title>
        <authorList>
            <person name="McLeod M.P."/>
            <person name="Warren R.L."/>
            <person name="Hsiao W.W.L."/>
            <person name="Araki N."/>
            <person name="Myhre M."/>
            <person name="Fernandes C."/>
            <person name="Miyazawa D."/>
            <person name="Wong W."/>
            <person name="Lillquist A.L."/>
            <person name="Wang D."/>
            <person name="Dosanjh M."/>
            <person name="Hara H."/>
            <person name="Petrescu A."/>
            <person name="Morin R.D."/>
            <person name="Yang G."/>
            <person name="Stott J.M."/>
            <person name="Schein J.E."/>
            <person name="Shin H."/>
            <person name="Smailus D."/>
            <person name="Siddiqui A.S."/>
            <person name="Marra M.A."/>
            <person name="Jones S.J.M."/>
            <person name="Holt R."/>
            <person name="Brinkman F.S.L."/>
            <person name="Miyauchi K."/>
            <person name="Fukuda M."/>
            <person name="Davies J.E."/>
            <person name="Mohn W.W."/>
            <person name="Eltis L.D."/>
        </authorList>
    </citation>
    <scope>NUCLEOTIDE SEQUENCE [LARGE SCALE GENOMIC DNA]</scope>
    <source>
        <strain evidence="11">RHA1</strain>
    </source>
</reference>
<dbReference type="HOGENOM" id="CLU_640722_0_0_11"/>
<dbReference type="Gene3D" id="1.10.510.10">
    <property type="entry name" value="Transferase(Phosphotransferase) domain 1"/>
    <property type="match status" value="1"/>
</dbReference>
<proteinExistence type="predicted"/>
<dbReference type="PROSITE" id="PS00108">
    <property type="entry name" value="PROTEIN_KINASE_ST"/>
    <property type="match status" value="1"/>
</dbReference>
<dbReference type="SUPFAM" id="SSF56112">
    <property type="entry name" value="Protein kinase-like (PK-like)"/>
    <property type="match status" value="1"/>
</dbReference>
<dbReference type="PANTHER" id="PTHR43289:SF6">
    <property type="entry name" value="SERINE_THREONINE-PROTEIN KINASE NEKL-3"/>
    <property type="match status" value="1"/>
</dbReference>
<dbReference type="Pfam" id="PF00069">
    <property type="entry name" value="Pkinase"/>
    <property type="match status" value="1"/>
</dbReference>
<evidence type="ECO:0000259" key="9">
    <source>
        <dbReference type="PROSITE" id="PS50011"/>
    </source>
</evidence>
<feature type="compositionally biased region" description="Polar residues" evidence="8">
    <location>
        <begin position="293"/>
        <end position="304"/>
    </location>
</feature>
<dbReference type="Gene3D" id="3.30.200.20">
    <property type="entry name" value="Phosphorylase Kinase, domain 1"/>
    <property type="match status" value="1"/>
</dbReference>
<dbReference type="KEGG" id="rha:RHA1_ro06941"/>
<dbReference type="GO" id="GO:0005524">
    <property type="term" value="F:ATP binding"/>
    <property type="evidence" value="ECO:0007669"/>
    <property type="project" value="UniProtKB-UniRule"/>
</dbReference>
<evidence type="ECO:0000256" key="2">
    <source>
        <dbReference type="ARBA" id="ARBA00022527"/>
    </source>
</evidence>
<evidence type="ECO:0000313" key="10">
    <source>
        <dbReference type="EMBL" id="ABG98707.1"/>
    </source>
</evidence>
<evidence type="ECO:0000256" key="4">
    <source>
        <dbReference type="ARBA" id="ARBA00022741"/>
    </source>
</evidence>
<protein>
    <recommendedName>
        <fullName evidence="1">non-specific serine/threonine protein kinase</fullName>
        <ecNumber evidence="1">2.7.11.1</ecNumber>
    </recommendedName>
</protein>
<sequence>MSGSVTAELAAAGFEDAREIGRGGFGVVYRCLQISLARTVAVKVLIADLDELNRTRFLREQRAAGQLTGHPNVVNVLQVGVTDNGRPFIVTPYLAQGSLDARIHRDGTLPLEEVLRFGVKLAGALGTAHRQGILHRDVKPGNILLTDYGEPALTDFGIAHIAGGFETTTAVVTGSPAFTAPEILAGESASAAADVYALGATLFAAITGHAAFERRSGEQLVAQFLRISSAPVPDPREHGVLEDVSAIIEHAMSGDPGRRPSAAELGELLQASQRRHGFPVDEMALTPDPGVVQESTRSAPADSSSPEREPGGRWPAPTSDSVRTGGLPLELTSFVGRRTELAEAKNLLSTSRLGTLTGIGGVGKTRLAVRVATTAQRDFPDGVFLVELAELRDQSRSVAAPGFVLTDDNTVTVARICRRLDGLPLPIE</sequence>
<dbReference type="eggNOG" id="COG3903">
    <property type="taxonomic scope" value="Bacteria"/>
</dbReference>
<dbReference type="AlphaFoldDB" id="Q0S179"/>
<dbReference type="InterPro" id="IPR008271">
    <property type="entry name" value="Ser/Thr_kinase_AS"/>
</dbReference>
<keyword evidence="6 7" id="KW-0067">ATP-binding</keyword>
<evidence type="ECO:0000256" key="6">
    <source>
        <dbReference type="ARBA" id="ARBA00022840"/>
    </source>
</evidence>
<dbReference type="GO" id="GO:0004674">
    <property type="term" value="F:protein serine/threonine kinase activity"/>
    <property type="evidence" value="ECO:0007669"/>
    <property type="project" value="UniProtKB-KW"/>
</dbReference>
<evidence type="ECO:0000256" key="1">
    <source>
        <dbReference type="ARBA" id="ARBA00012513"/>
    </source>
</evidence>
<dbReference type="eggNOG" id="COG0515">
    <property type="taxonomic scope" value="Bacteria"/>
</dbReference>
<feature type="binding site" evidence="7">
    <location>
        <position position="43"/>
    </location>
    <ligand>
        <name>ATP</name>
        <dbReference type="ChEBI" id="CHEBI:30616"/>
    </ligand>
</feature>